<keyword evidence="4" id="KW-1185">Reference proteome</keyword>
<keyword evidence="2" id="KW-0732">Signal</keyword>
<organism evidence="3 4">
    <name type="scientific">Pseudobacteriovorax antillogorgiicola</name>
    <dbReference type="NCBI Taxonomy" id="1513793"/>
    <lineage>
        <taxon>Bacteria</taxon>
        <taxon>Pseudomonadati</taxon>
        <taxon>Bdellovibrionota</taxon>
        <taxon>Oligoflexia</taxon>
        <taxon>Oligoflexales</taxon>
        <taxon>Pseudobacteriovoracaceae</taxon>
        <taxon>Pseudobacteriovorax</taxon>
    </lineage>
</organism>
<dbReference type="AlphaFoldDB" id="A0A1Y6BI13"/>
<dbReference type="RefSeq" id="WP_132317353.1">
    <property type="nucleotide sequence ID" value="NZ_FWZT01000005.1"/>
</dbReference>
<evidence type="ECO:0000256" key="2">
    <source>
        <dbReference type="SAM" id="SignalP"/>
    </source>
</evidence>
<feature type="chain" id="PRO_5012350917" evidence="2">
    <location>
        <begin position="23"/>
        <end position="534"/>
    </location>
</feature>
<dbReference type="PROSITE" id="PS51257">
    <property type="entry name" value="PROKAR_LIPOPROTEIN"/>
    <property type="match status" value="1"/>
</dbReference>
<gene>
    <name evidence="3" type="ORF">SAMN06296036_105177</name>
</gene>
<protein>
    <submittedName>
        <fullName evidence="3">Uncharacterized protein</fullName>
    </submittedName>
</protein>
<name>A0A1Y6BI13_9BACT</name>
<proteinExistence type="predicted"/>
<evidence type="ECO:0000256" key="1">
    <source>
        <dbReference type="SAM" id="MobiDB-lite"/>
    </source>
</evidence>
<feature type="region of interest" description="Disordered" evidence="1">
    <location>
        <begin position="25"/>
        <end position="45"/>
    </location>
</feature>
<evidence type="ECO:0000313" key="4">
    <source>
        <dbReference type="Proteomes" id="UP000192907"/>
    </source>
</evidence>
<dbReference type="OrthoDB" id="5312240at2"/>
<dbReference type="EMBL" id="FWZT01000005">
    <property type="protein sequence ID" value="SMF12554.1"/>
    <property type="molecule type" value="Genomic_DNA"/>
</dbReference>
<feature type="signal peptide" evidence="2">
    <location>
        <begin position="1"/>
        <end position="22"/>
    </location>
</feature>
<accession>A0A1Y6BI13</accession>
<evidence type="ECO:0000313" key="3">
    <source>
        <dbReference type="EMBL" id="SMF12554.1"/>
    </source>
</evidence>
<dbReference type="Proteomes" id="UP000192907">
    <property type="component" value="Unassembled WGS sequence"/>
</dbReference>
<sequence>MKNLVVKPIVAGLLLFAVTSCGKSSGGSNDNAMKPRDPQFPSKDVSGETIYLSKLEVFDRFQKDCSGSAKEDFGLIEVTSYFQEASHVDFRPIPSLRSVGQLSSGAIQKVLVGQKLQAKGTLYIDSSKRISVQDLGEFNEVEAAKPLELCDFASLPRESLEAQALTTIAHIQSSADFVNGLGRDFEKVYLNLFPSREITFNIDLASDLTGPGTAIEYESDNATFSGKSGVPTITIYPRAKVDDEFLSERLWNSPFVMAHEYGHHLFGELALWSLDSDNRNSIMQRAHFHRKLSHFALKGIEVESDHKHHGNLLSKKTAFQASRATDSSDSWLTGVQSTLASLNEGFADLFGYYSNEQKEGLSTGLSGLQDSRNIESSKIGRDVKKLTSSRIYAVINQFAENEYSDPHLIGAIYAYGIDQLLNMESLEGDDLAQEKGKAIFAWAEAIGQQLVKVNNLTSFQLQSTDGEWFLKMGLHEFLRVIANDDPSTEEREYQLSKSQCQLVMETFGPLMTSRLETISFSGLDLSLTFNCVQP</sequence>
<reference evidence="4" key="1">
    <citation type="submission" date="2017-04" db="EMBL/GenBank/DDBJ databases">
        <authorList>
            <person name="Varghese N."/>
            <person name="Submissions S."/>
        </authorList>
    </citation>
    <scope>NUCLEOTIDE SEQUENCE [LARGE SCALE GENOMIC DNA]</scope>
    <source>
        <strain evidence="4">RKEM611</strain>
    </source>
</reference>